<evidence type="ECO:0000256" key="2">
    <source>
        <dbReference type="ARBA" id="ARBA00023043"/>
    </source>
</evidence>
<dbReference type="SUPFAM" id="SSF52540">
    <property type="entry name" value="P-loop containing nucleoside triphosphate hydrolases"/>
    <property type="match status" value="1"/>
</dbReference>
<dbReference type="SUPFAM" id="SSF48403">
    <property type="entry name" value="Ankyrin repeat"/>
    <property type="match status" value="2"/>
</dbReference>
<accession>K1PQ35</accession>
<dbReference type="PROSITE" id="PS50088">
    <property type="entry name" value="ANK_REPEAT"/>
    <property type="match status" value="16"/>
</dbReference>
<feature type="region of interest" description="Disordered" evidence="3">
    <location>
        <begin position="1091"/>
        <end position="1131"/>
    </location>
</feature>
<dbReference type="SMART" id="SM00248">
    <property type="entry name" value="ANK"/>
    <property type="match status" value="18"/>
</dbReference>
<dbReference type="PRINTS" id="PR01415">
    <property type="entry name" value="ANKYRIN"/>
</dbReference>
<dbReference type="InterPro" id="IPR049050">
    <property type="entry name" value="nSTAND3"/>
</dbReference>
<dbReference type="Pfam" id="PF12796">
    <property type="entry name" value="Ank_2"/>
    <property type="match status" value="4"/>
</dbReference>
<keyword evidence="2" id="KW-0040">ANK repeat</keyword>
<dbReference type="PANTHER" id="PTHR24126:SF14">
    <property type="entry name" value="ANK_REP_REGION DOMAIN-CONTAINING PROTEIN"/>
    <property type="match status" value="1"/>
</dbReference>
<reference evidence="5" key="1">
    <citation type="journal article" date="2012" name="Nature">
        <title>The oyster genome reveals stress adaptation and complexity of shell formation.</title>
        <authorList>
            <person name="Zhang G."/>
            <person name="Fang X."/>
            <person name="Guo X."/>
            <person name="Li L."/>
            <person name="Luo R."/>
            <person name="Xu F."/>
            <person name="Yang P."/>
            <person name="Zhang L."/>
            <person name="Wang X."/>
            <person name="Qi H."/>
            <person name="Xiong Z."/>
            <person name="Que H."/>
            <person name="Xie Y."/>
            <person name="Holland P.W."/>
            <person name="Paps J."/>
            <person name="Zhu Y."/>
            <person name="Wu F."/>
            <person name="Chen Y."/>
            <person name="Wang J."/>
            <person name="Peng C."/>
            <person name="Meng J."/>
            <person name="Yang L."/>
            <person name="Liu J."/>
            <person name="Wen B."/>
            <person name="Zhang N."/>
            <person name="Huang Z."/>
            <person name="Zhu Q."/>
            <person name="Feng Y."/>
            <person name="Mount A."/>
            <person name="Hedgecock D."/>
            <person name="Xu Z."/>
            <person name="Liu Y."/>
            <person name="Domazet-Loso T."/>
            <person name="Du Y."/>
            <person name="Sun X."/>
            <person name="Zhang S."/>
            <person name="Liu B."/>
            <person name="Cheng P."/>
            <person name="Jiang X."/>
            <person name="Li J."/>
            <person name="Fan D."/>
            <person name="Wang W."/>
            <person name="Fu W."/>
            <person name="Wang T."/>
            <person name="Wang B."/>
            <person name="Zhang J."/>
            <person name="Peng Z."/>
            <person name="Li Y."/>
            <person name="Li N."/>
            <person name="Wang J."/>
            <person name="Chen M."/>
            <person name="He Y."/>
            <person name="Tan F."/>
            <person name="Song X."/>
            <person name="Zheng Q."/>
            <person name="Huang R."/>
            <person name="Yang H."/>
            <person name="Du X."/>
            <person name="Chen L."/>
            <person name="Yang M."/>
            <person name="Gaffney P.M."/>
            <person name="Wang S."/>
            <person name="Luo L."/>
            <person name="She Z."/>
            <person name="Ming Y."/>
            <person name="Huang W."/>
            <person name="Zhang S."/>
            <person name="Huang B."/>
            <person name="Zhang Y."/>
            <person name="Qu T."/>
            <person name="Ni P."/>
            <person name="Miao G."/>
            <person name="Wang J."/>
            <person name="Wang Q."/>
            <person name="Steinberg C.E."/>
            <person name="Wang H."/>
            <person name="Li N."/>
            <person name="Qian L."/>
            <person name="Zhang G."/>
            <person name="Li Y."/>
            <person name="Yang H."/>
            <person name="Liu X."/>
            <person name="Wang J."/>
            <person name="Yin Y."/>
            <person name="Wang J."/>
        </authorList>
    </citation>
    <scope>NUCLEOTIDE SEQUENCE [LARGE SCALE GENOMIC DNA]</scope>
    <source>
        <strain evidence="5">05x7-T-G4-1.051#20</strain>
    </source>
</reference>
<name>K1PQ35_MAGGI</name>
<dbReference type="Pfam" id="PF00023">
    <property type="entry name" value="Ank"/>
    <property type="match status" value="3"/>
</dbReference>
<dbReference type="Pfam" id="PF13637">
    <property type="entry name" value="Ank_4"/>
    <property type="match status" value="1"/>
</dbReference>
<dbReference type="PANTHER" id="PTHR24126">
    <property type="entry name" value="ANKYRIN REPEAT, PH AND SEC7 DOMAIN CONTAINING PROTEIN SECG-RELATED"/>
    <property type="match status" value="1"/>
</dbReference>
<dbReference type="Pfam" id="PF20720">
    <property type="entry name" value="nSTAND3"/>
    <property type="match status" value="1"/>
</dbReference>
<evidence type="ECO:0000256" key="1">
    <source>
        <dbReference type="ARBA" id="ARBA00022737"/>
    </source>
</evidence>
<dbReference type="AlphaFoldDB" id="K1PQ35"/>
<keyword evidence="1" id="KW-0677">Repeat</keyword>
<dbReference type="InParanoid" id="K1PQ35"/>
<dbReference type="InterPro" id="IPR002110">
    <property type="entry name" value="Ankyrin_rpt"/>
</dbReference>
<sequence length="1131" mass="127972">MNAQFAIESPVDRAIFMQWQDDNKQFVSTRACKEVEKLIQSQNLVIVTGNSGSGKSAIIQHIALCFRSQGWTVKPVYNVKEIIDTYSSVDVLQRRILFVFNDPIGNESFDEIAYNLWKEHDERLKAFLRNSKMLLSSRKYILLDYRVRGMLNDESCIIDLSDDKHKLNNVEKENILKSYSSNSGLSKKYISGILMTEEYFPLLCKLYFSDKNNQTIGPRFFKEPFNVCQEQIRNFRKECKENYCALVLLVLCNNQLCVEDIHINDSLREKFELALKLCEMKTNTASQTIGDALKTLEGFFVKKIEDTYYFYHDFVMEVTTYVFGTDYPKETIQYADIGFLRRRVNFKSSNDIRNEEVDIFTIYLNDNYVSDLADRLFNDVFGDGLLDVVLNPCMKNEKVATCFIQKLKDRPEKLHNLLAKKKLHEKFRDQKDNQELKQSFRSKLQFLYYVDKVPILSAIIIFCHTNVSKHCLETLQRMRSSLKDTSLFSAVCCNGSMELFNVFPKEQIKWFLVKKGWEFYPIHIVSLFHNHEILRALIQVKNNVNLKTSVGFTPLMFAVFNADPSEKINTKTKNQPIDITVELLLTHGADINFCDPLVGSPLHIASREWNDHTVELLLDKGADINSCDKDKETILHKASKTGHEGIVQFLLDKGADINSCDTKKETPLHKASEEGHEGIVQLLLDKGAVINSCDKNEKTPLHKASAWGRESTVQLLLDKGADINSCDTNKETPLHKASEEGHESTVQLLLDKEADINSCDTNKETPLHKASEKGHESTVQLLLDKGANINACDINKENPLHKASKWGHESTVQLLLDKGAYINSCYTHKDTLLSYACEGGHESTVQRLLDKGADINSCDTNKETPLHKAIEGGHESIVQLLLDKGADINSCDTNKETPLHKASEKGHESTVQFLLDKGADIHSCDTNKETPLHKASEEGHESTVQLLLDKGANINSCDINKETPLHKASEWGHESTVQRLLDKGADINSCDTNKETPLHKAIEWGNESTVQLLLDKGADINSCDSNKETPLHKASKEGLGSTVQLLLDKGANINSCDTNKETPLHKASRWGRESIVQLLLDKGAIINSCDTNKETPLHKASKTEHESTEQHLLEKEADTFSCDTNKETPFH</sequence>
<evidence type="ECO:0000313" key="5">
    <source>
        <dbReference type="EMBL" id="EKC18510.1"/>
    </source>
</evidence>
<evidence type="ECO:0000259" key="4">
    <source>
        <dbReference type="Pfam" id="PF20720"/>
    </source>
</evidence>
<dbReference type="PROSITE" id="PS50297">
    <property type="entry name" value="ANK_REP_REGION"/>
    <property type="match status" value="15"/>
</dbReference>
<feature type="domain" description="Novel STAND NTPase 3" evidence="4">
    <location>
        <begin position="26"/>
        <end position="179"/>
    </location>
</feature>
<gene>
    <name evidence="5" type="ORF">CGI_10012020</name>
</gene>
<dbReference type="InterPro" id="IPR027417">
    <property type="entry name" value="P-loop_NTPase"/>
</dbReference>
<dbReference type="InterPro" id="IPR036770">
    <property type="entry name" value="Ankyrin_rpt-contain_sf"/>
</dbReference>
<organism evidence="5">
    <name type="scientific">Magallana gigas</name>
    <name type="common">Pacific oyster</name>
    <name type="synonym">Crassostrea gigas</name>
    <dbReference type="NCBI Taxonomy" id="29159"/>
    <lineage>
        <taxon>Eukaryota</taxon>
        <taxon>Metazoa</taxon>
        <taxon>Spiralia</taxon>
        <taxon>Lophotrochozoa</taxon>
        <taxon>Mollusca</taxon>
        <taxon>Bivalvia</taxon>
        <taxon>Autobranchia</taxon>
        <taxon>Pteriomorphia</taxon>
        <taxon>Ostreida</taxon>
        <taxon>Ostreoidea</taxon>
        <taxon>Ostreidae</taxon>
        <taxon>Magallana</taxon>
    </lineage>
</organism>
<protein>
    <submittedName>
        <fullName evidence="5">Ankyrin-1</fullName>
    </submittedName>
</protein>
<proteinExistence type="predicted"/>
<dbReference type="EMBL" id="JH816088">
    <property type="protein sequence ID" value="EKC18510.1"/>
    <property type="molecule type" value="Genomic_DNA"/>
</dbReference>
<dbReference type="Gene3D" id="1.25.40.20">
    <property type="entry name" value="Ankyrin repeat-containing domain"/>
    <property type="match status" value="6"/>
</dbReference>
<evidence type="ECO:0000256" key="3">
    <source>
        <dbReference type="SAM" id="MobiDB-lite"/>
    </source>
</evidence>
<dbReference type="HOGENOM" id="CLU_004750_0_0_1"/>